<reference evidence="1 2" key="1">
    <citation type="submission" date="2017-10" db="EMBL/GenBank/DDBJ databases">
        <title>Whole-genome sequence of three Streptococcus macedonicus strains isolated from Italian cheeses of the Veneto region.</title>
        <authorList>
            <person name="Treu L."/>
            <person name="De Diego-Diaz B."/>
            <person name="Papadimitriou K."/>
            <person name="Tsakalidou E."/>
            <person name="Corich V."/>
            <person name="Giacomini A."/>
        </authorList>
    </citation>
    <scope>NUCLEOTIDE SEQUENCE [LARGE SCALE GENOMIC DNA]</scope>
    <source>
        <strain evidence="1 2">27MV</strain>
    </source>
</reference>
<comment type="caution">
    <text evidence="1">The sequence shown here is derived from an EMBL/GenBank/DDBJ whole genome shotgun (WGS) entry which is preliminary data.</text>
</comment>
<dbReference type="EMBL" id="PEBM01000092">
    <property type="protein sequence ID" value="PHV55168.1"/>
    <property type="molecule type" value="Genomic_DNA"/>
</dbReference>
<evidence type="ECO:0000313" key="2">
    <source>
        <dbReference type="Proteomes" id="UP000222913"/>
    </source>
</evidence>
<sequence>MKANSKDIEWLLENATQTLIAEKTGIAQSKISRLKNGNIKMKNLTFEVASDLTTFSKKLQKTLDNI</sequence>
<dbReference type="GO" id="GO:0003677">
    <property type="term" value="F:DNA binding"/>
    <property type="evidence" value="ECO:0007669"/>
    <property type="project" value="UniProtKB-KW"/>
</dbReference>
<evidence type="ECO:0000313" key="1">
    <source>
        <dbReference type="EMBL" id="PHV55168.1"/>
    </source>
</evidence>
<name>A0A2G3NNW1_STRMC</name>
<dbReference type="RefSeq" id="WP_099390956.1">
    <property type="nucleotide sequence ID" value="NZ_PEBM01000092.1"/>
</dbReference>
<dbReference type="Proteomes" id="UP000222913">
    <property type="component" value="Unassembled WGS sequence"/>
</dbReference>
<proteinExistence type="predicted"/>
<gene>
    <name evidence="1" type="ORF">CS010_11765</name>
</gene>
<dbReference type="Gene3D" id="1.10.260.40">
    <property type="entry name" value="lambda repressor-like DNA-binding domains"/>
    <property type="match status" value="1"/>
</dbReference>
<protein>
    <submittedName>
        <fullName evidence="1">DNA-binding protein</fullName>
    </submittedName>
</protein>
<dbReference type="SUPFAM" id="SSF47413">
    <property type="entry name" value="lambda repressor-like DNA-binding domains"/>
    <property type="match status" value="1"/>
</dbReference>
<dbReference type="AlphaFoldDB" id="A0A2G3NNW1"/>
<accession>A0A2G3NNW1</accession>
<keyword evidence="1" id="KW-0238">DNA-binding</keyword>
<dbReference type="InterPro" id="IPR010982">
    <property type="entry name" value="Lambda_DNA-bd_dom_sf"/>
</dbReference>
<organism evidence="1 2">
    <name type="scientific">Streptococcus macedonicus</name>
    <name type="common">Streptococcus gallolyticus macedonicus</name>
    <dbReference type="NCBI Taxonomy" id="59310"/>
    <lineage>
        <taxon>Bacteria</taxon>
        <taxon>Bacillati</taxon>
        <taxon>Bacillota</taxon>
        <taxon>Bacilli</taxon>
        <taxon>Lactobacillales</taxon>
        <taxon>Streptococcaceae</taxon>
        <taxon>Streptococcus</taxon>
    </lineage>
</organism>